<evidence type="ECO:0000256" key="1">
    <source>
        <dbReference type="ARBA" id="ARBA00004141"/>
    </source>
</evidence>
<comment type="caution">
    <text evidence="7">The sequence shown here is derived from an EMBL/GenBank/DDBJ whole genome shotgun (WGS) entry which is preliminary data.</text>
</comment>
<feature type="transmembrane region" description="Helical" evidence="6">
    <location>
        <begin position="150"/>
        <end position="170"/>
    </location>
</feature>
<comment type="subcellular location">
    <subcellularLocation>
        <location evidence="1">Membrane</location>
        <topology evidence="1">Multi-pass membrane protein</topology>
    </subcellularLocation>
</comment>
<feature type="transmembrane region" description="Helical" evidence="6">
    <location>
        <begin position="346"/>
        <end position="367"/>
    </location>
</feature>
<dbReference type="Proteomes" id="UP001481413">
    <property type="component" value="Unassembled WGS sequence"/>
</dbReference>
<feature type="transmembrane region" description="Helical" evidence="6">
    <location>
        <begin position="373"/>
        <end position="394"/>
    </location>
</feature>
<feature type="transmembrane region" description="Helical" evidence="6">
    <location>
        <begin position="309"/>
        <end position="334"/>
    </location>
</feature>
<protein>
    <submittedName>
        <fullName evidence="7">MFS transporter</fullName>
    </submittedName>
</protein>
<feature type="transmembrane region" description="Helical" evidence="6">
    <location>
        <begin position="260"/>
        <end position="278"/>
    </location>
</feature>
<dbReference type="Pfam" id="PF07690">
    <property type="entry name" value="MFS_1"/>
    <property type="match status" value="1"/>
</dbReference>
<keyword evidence="2" id="KW-0813">Transport</keyword>
<sequence length="405" mass="44300">MALSRYDSMKWFALISLYVVQGLPHGFFGQAMPVLLREQGVDLKSIGLMSLVALPWALKFIWAPLLDRVALVPNEYRRSWILAMNHTAVLFLIGLSFVPLPWLTSDGVLLLALALMAINFFTATQDIATDATAVENLKPSERGLGNGIQVGGYRIGMVLTGGILLSYFNYLGWQHALWSVAVLMLLGSLPLYFWKPRPHSKANEDVWRQWSGFFRLDNPWLWVALIAFYKFGDAFGTQMIRPYLSDMGITLEQMGPLLGVGGFVAGLSGAVFGGWLTGKLQRGQALILFLLLETAAMLGYTLADAQNMVSVWCAVIAEHLAGGMATAALFTVMMDRCREHSEGADYAFQSCLIIISGMVAMSLSGYSATYLGYAGHFSLAAVLCASAIVIVLAAQRRGLFLTNGK</sequence>
<evidence type="ECO:0000313" key="8">
    <source>
        <dbReference type="Proteomes" id="UP001481413"/>
    </source>
</evidence>
<keyword evidence="5 6" id="KW-0472">Membrane</keyword>
<evidence type="ECO:0000256" key="5">
    <source>
        <dbReference type="ARBA" id="ARBA00023136"/>
    </source>
</evidence>
<dbReference type="CDD" id="cd17485">
    <property type="entry name" value="MFS_MFSD3"/>
    <property type="match status" value="1"/>
</dbReference>
<gene>
    <name evidence="7" type="ORF">NBRC116585_00260</name>
</gene>
<evidence type="ECO:0000256" key="2">
    <source>
        <dbReference type="ARBA" id="ARBA00022448"/>
    </source>
</evidence>
<feature type="transmembrane region" description="Helical" evidence="6">
    <location>
        <begin position="285"/>
        <end position="303"/>
    </location>
</feature>
<keyword evidence="3 6" id="KW-0812">Transmembrane</keyword>
<dbReference type="InterPro" id="IPR004752">
    <property type="entry name" value="AmpG_permease/AT-1"/>
</dbReference>
<dbReference type="SUPFAM" id="SSF103473">
    <property type="entry name" value="MFS general substrate transporter"/>
    <property type="match status" value="1"/>
</dbReference>
<dbReference type="PANTHER" id="PTHR12778:SF10">
    <property type="entry name" value="MAJOR FACILITATOR SUPERFAMILY DOMAIN-CONTAINING PROTEIN 3"/>
    <property type="match status" value="1"/>
</dbReference>
<evidence type="ECO:0000256" key="3">
    <source>
        <dbReference type="ARBA" id="ARBA00022692"/>
    </source>
</evidence>
<dbReference type="InterPro" id="IPR011701">
    <property type="entry name" value="MFS"/>
</dbReference>
<keyword evidence="8" id="KW-1185">Reference proteome</keyword>
<feature type="transmembrane region" description="Helical" evidence="6">
    <location>
        <begin position="220"/>
        <end position="240"/>
    </location>
</feature>
<accession>A0ABP9ZUW7</accession>
<dbReference type="PANTHER" id="PTHR12778">
    <property type="entry name" value="SOLUTE CARRIER FAMILY 33 ACETYL-COA TRANSPORTER -RELATED"/>
    <property type="match status" value="1"/>
</dbReference>
<feature type="transmembrane region" description="Helical" evidence="6">
    <location>
        <begin position="176"/>
        <end position="194"/>
    </location>
</feature>
<reference evidence="7 8" key="1">
    <citation type="submission" date="2024-04" db="EMBL/GenBank/DDBJ databases">
        <title>Draft genome sequence of Thalassolituus maritimus NBRC 116585.</title>
        <authorList>
            <person name="Miyakawa T."/>
            <person name="Kusuya Y."/>
            <person name="Miura T."/>
        </authorList>
    </citation>
    <scope>NUCLEOTIDE SEQUENCE [LARGE SCALE GENOMIC DNA]</scope>
    <source>
        <strain evidence="7 8">5NW40-0001</strain>
    </source>
</reference>
<organism evidence="7 8">
    <name type="scientific">Thalassolituus maritimus</name>
    <dbReference type="NCBI Taxonomy" id="484498"/>
    <lineage>
        <taxon>Bacteria</taxon>
        <taxon>Pseudomonadati</taxon>
        <taxon>Pseudomonadota</taxon>
        <taxon>Gammaproteobacteria</taxon>
        <taxon>Oceanospirillales</taxon>
        <taxon>Oceanospirillaceae</taxon>
        <taxon>Thalassolituus</taxon>
    </lineage>
</organism>
<evidence type="ECO:0000256" key="4">
    <source>
        <dbReference type="ARBA" id="ARBA00022989"/>
    </source>
</evidence>
<dbReference type="EMBL" id="BAABWH010000001">
    <property type="protein sequence ID" value="GAA6143909.1"/>
    <property type="molecule type" value="Genomic_DNA"/>
</dbReference>
<name>A0ABP9ZUW7_9GAMM</name>
<feature type="transmembrane region" description="Helical" evidence="6">
    <location>
        <begin position="79"/>
        <end position="102"/>
    </location>
</feature>
<evidence type="ECO:0000313" key="7">
    <source>
        <dbReference type="EMBL" id="GAA6143909.1"/>
    </source>
</evidence>
<evidence type="ECO:0000256" key="6">
    <source>
        <dbReference type="SAM" id="Phobius"/>
    </source>
</evidence>
<dbReference type="RefSeq" id="WP_353292864.1">
    <property type="nucleotide sequence ID" value="NZ_BAABWH010000001.1"/>
</dbReference>
<feature type="transmembrane region" description="Helical" evidence="6">
    <location>
        <begin position="108"/>
        <end position="129"/>
    </location>
</feature>
<proteinExistence type="predicted"/>
<keyword evidence="4 6" id="KW-1133">Transmembrane helix</keyword>
<feature type="transmembrane region" description="Helical" evidence="6">
    <location>
        <begin position="46"/>
        <end position="67"/>
    </location>
</feature>
<dbReference type="InterPro" id="IPR036259">
    <property type="entry name" value="MFS_trans_sf"/>
</dbReference>
<dbReference type="Gene3D" id="1.20.1250.20">
    <property type="entry name" value="MFS general substrate transporter like domains"/>
    <property type="match status" value="2"/>
</dbReference>